<dbReference type="VEuPathDB" id="TriTrypDB:TcCLB.503971.30"/>
<dbReference type="VEuPathDB" id="TriTrypDB:C4B63_40g158"/>
<dbReference type="GO" id="GO:0005737">
    <property type="term" value="C:cytoplasm"/>
    <property type="evidence" value="ECO:0007669"/>
    <property type="project" value="UniProtKB-ARBA"/>
</dbReference>
<evidence type="ECO:0000256" key="6">
    <source>
        <dbReference type="ARBA" id="ARBA00023136"/>
    </source>
</evidence>
<evidence type="ECO:0000256" key="1">
    <source>
        <dbReference type="ARBA" id="ARBA00004141"/>
    </source>
</evidence>
<evidence type="ECO:0000256" key="7">
    <source>
        <dbReference type="ARBA" id="ARBA00025800"/>
    </source>
</evidence>
<comment type="caution">
    <text evidence="9">The sequence shown here is derived from an EMBL/GenBank/DDBJ whole genome shotgun (WGS) entry which is preliminary data.</text>
</comment>
<feature type="transmembrane region" description="Helical" evidence="8">
    <location>
        <begin position="50"/>
        <end position="74"/>
    </location>
</feature>
<evidence type="ECO:0000256" key="8">
    <source>
        <dbReference type="RuleBase" id="RU363111"/>
    </source>
</evidence>
<dbReference type="GO" id="GO:0016020">
    <property type="term" value="C:membrane"/>
    <property type="evidence" value="ECO:0007669"/>
    <property type="project" value="UniProtKB-SubCell"/>
</dbReference>
<dbReference type="PANTHER" id="PTHR23137:SF6">
    <property type="entry name" value="VESICLE TRANSPORT PROTEIN"/>
    <property type="match status" value="1"/>
</dbReference>
<evidence type="ECO:0000313" key="10">
    <source>
        <dbReference type="Proteomes" id="UP000246121"/>
    </source>
</evidence>
<dbReference type="EMBL" id="PRFA01000040">
    <property type="protein sequence ID" value="PWU92093.1"/>
    <property type="molecule type" value="Genomic_DNA"/>
</dbReference>
<dbReference type="InterPro" id="IPR011691">
    <property type="entry name" value="Vesicle_transpt_SFT2"/>
</dbReference>
<keyword evidence="3 8" id="KW-0812">Transmembrane</keyword>
<evidence type="ECO:0000256" key="2">
    <source>
        <dbReference type="ARBA" id="ARBA00022448"/>
    </source>
</evidence>
<name>A0A2V2VCR3_TRYCR</name>
<feature type="transmembrane region" description="Helical" evidence="8">
    <location>
        <begin position="137"/>
        <end position="158"/>
    </location>
</feature>
<dbReference type="VEuPathDB" id="TriTrypDB:TcCLB.508269.20"/>
<dbReference type="Proteomes" id="UP000246121">
    <property type="component" value="Unassembled WGS sequence"/>
</dbReference>
<dbReference type="GO" id="GO:0012505">
    <property type="term" value="C:endomembrane system"/>
    <property type="evidence" value="ECO:0007669"/>
    <property type="project" value="UniProtKB-ARBA"/>
</dbReference>
<organism evidence="9 10">
    <name type="scientific">Trypanosoma cruzi</name>
    <dbReference type="NCBI Taxonomy" id="5693"/>
    <lineage>
        <taxon>Eukaryota</taxon>
        <taxon>Discoba</taxon>
        <taxon>Euglenozoa</taxon>
        <taxon>Kinetoplastea</taxon>
        <taxon>Metakinetoplastina</taxon>
        <taxon>Trypanosomatida</taxon>
        <taxon>Trypanosomatidae</taxon>
        <taxon>Trypanosoma</taxon>
        <taxon>Schizotrypanum</taxon>
    </lineage>
</organism>
<evidence type="ECO:0000256" key="4">
    <source>
        <dbReference type="ARBA" id="ARBA00022927"/>
    </source>
</evidence>
<dbReference type="PANTHER" id="PTHR23137">
    <property type="entry name" value="VESICLE TRANSPORT PROTEIN-RELATED"/>
    <property type="match status" value="1"/>
</dbReference>
<dbReference type="VEuPathDB" id="TriTrypDB:BCY84_11637"/>
<dbReference type="GO" id="GO:0016192">
    <property type="term" value="P:vesicle-mediated transport"/>
    <property type="evidence" value="ECO:0007669"/>
    <property type="project" value="InterPro"/>
</dbReference>
<dbReference type="VEuPathDB" id="TriTrypDB:TcBrA4_0026170"/>
<dbReference type="VEuPathDB" id="TriTrypDB:C3747_102g116"/>
<keyword evidence="2 8" id="KW-0813">Transport</keyword>
<accession>A0A2V2VCR3</accession>
<protein>
    <recommendedName>
        <fullName evidence="8">Vesicle transport protein</fullName>
    </recommendedName>
</protein>
<dbReference type="AlphaFoldDB" id="A0A2V2VCR3"/>
<evidence type="ECO:0000256" key="3">
    <source>
        <dbReference type="ARBA" id="ARBA00022692"/>
    </source>
</evidence>
<dbReference type="OrthoDB" id="73614at2759"/>
<comment type="similarity">
    <text evidence="7 8">Belongs to the SFT2 family.</text>
</comment>
<dbReference type="Pfam" id="PF04178">
    <property type="entry name" value="Got1"/>
    <property type="match status" value="1"/>
</dbReference>
<keyword evidence="6 8" id="KW-0472">Membrane</keyword>
<comment type="subcellular location">
    <subcellularLocation>
        <location evidence="1 8">Membrane</location>
        <topology evidence="1 8">Multi-pass membrane protein</topology>
    </subcellularLocation>
</comment>
<sequence>MSLRVDVDSLFDTARTVPLVGSQSNTLGLPVGEEDETENLCPSLSFQERVIGFAVCLGLGFLLSIFAWVSIFALDFNTFAVINTVSNVTSIGSTMFLCGPMAQLKRMFDSKRLIATIIYFTSMALTFIAALVLRIPWLTIITVLVQYAAMLWYCLSYIPFAHTAVLKVLGLG</sequence>
<keyword evidence="5 8" id="KW-1133">Transmembrane helix</keyword>
<dbReference type="VEuPathDB" id="TriTrypDB:TcG_07718"/>
<dbReference type="VEuPathDB" id="TriTrypDB:TcCL_NonESM08142"/>
<evidence type="ECO:0000313" key="9">
    <source>
        <dbReference type="EMBL" id="PWU92093.1"/>
    </source>
</evidence>
<dbReference type="InterPro" id="IPR007305">
    <property type="entry name" value="Vesicle_transpt_Got1/SFT2"/>
</dbReference>
<proteinExistence type="inferred from homology"/>
<feature type="transmembrane region" description="Helical" evidence="8">
    <location>
        <begin position="113"/>
        <end position="131"/>
    </location>
</feature>
<feature type="transmembrane region" description="Helical" evidence="8">
    <location>
        <begin position="80"/>
        <end position="101"/>
    </location>
</feature>
<dbReference type="GO" id="GO:0015031">
    <property type="term" value="P:protein transport"/>
    <property type="evidence" value="ECO:0007669"/>
    <property type="project" value="UniProtKB-KW"/>
</dbReference>
<evidence type="ECO:0000256" key="5">
    <source>
        <dbReference type="ARBA" id="ARBA00022989"/>
    </source>
</evidence>
<gene>
    <name evidence="9" type="ORF">C4B63_40g158</name>
</gene>
<reference evidence="9 10" key="1">
    <citation type="journal article" date="2018" name="Microb. Genom.">
        <title>Expanding an expanded genome: long-read sequencing of Trypanosoma cruzi.</title>
        <authorList>
            <person name="Berna L."/>
            <person name="Rodriguez M."/>
            <person name="Chiribao M.L."/>
            <person name="Parodi-Talice A."/>
            <person name="Pita S."/>
            <person name="Rijo G."/>
            <person name="Alvarez-Valin F."/>
            <person name="Robello C."/>
        </authorList>
    </citation>
    <scope>NUCLEOTIDE SEQUENCE [LARGE SCALE GENOMIC DNA]</scope>
    <source>
        <strain evidence="9 10">Dm28c</strain>
    </source>
</reference>
<keyword evidence="4 8" id="KW-0653">Protein transport</keyword>
<comment type="function">
    <text evidence="8">May be involved in fusion of retrograde transport vesicles derived from an endocytic compartment with the Golgi complex.</text>
</comment>